<evidence type="ECO:0000313" key="6">
    <source>
        <dbReference type="EMBL" id="RKF13217.1"/>
    </source>
</evidence>
<keyword evidence="7" id="KW-1185">Reference proteome</keyword>
<protein>
    <submittedName>
        <fullName evidence="6">LysR family transcriptional regulator</fullName>
    </submittedName>
</protein>
<comment type="similarity">
    <text evidence="1">Belongs to the LysR transcriptional regulatory family.</text>
</comment>
<dbReference type="EMBL" id="RAQO01000012">
    <property type="protein sequence ID" value="RKF13217.1"/>
    <property type="molecule type" value="Genomic_DNA"/>
</dbReference>
<dbReference type="PROSITE" id="PS50931">
    <property type="entry name" value="HTH_LYSR"/>
    <property type="match status" value="1"/>
</dbReference>
<keyword evidence="4" id="KW-0804">Transcription</keyword>
<evidence type="ECO:0000313" key="7">
    <source>
        <dbReference type="Proteomes" id="UP000286482"/>
    </source>
</evidence>
<evidence type="ECO:0000259" key="5">
    <source>
        <dbReference type="PROSITE" id="PS50931"/>
    </source>
</evidence>
<proteinExistence type="inferred from homology"/>
<keyword evidence="3" id="KW-0238">DNA-binding</keyword>
<dbReference type="InterPro" id="IPR005119">
    <property type="entry name" value="LysR_subst-bd"/>
</dbReference>
<dbReference type="PRINTS" id="PR00039">
    <property type="entry name" value="HTHLYSR"/>
</dbReference>
<dbReference type="OrthoDB" id="6971749at2"/>
<dbReference type="PANTHER" id="PTHR30126:SF98">
    <property type="entry name" value="HTH-TYPE TRANSCRIPTIONAL ACTIVATOR BAUR"/>
    <property type="match status" value="1"/>
</dbReference>
<dbReference type="InterPro" id="IPR036388">
    <property type="entry name" value="WH-like_DNA-bd_sf"/>
</dbReference>
<dbReference type="GO" id="GO:0000976">
    <property type="term" value="F:transcription cis-regulatory region binding"/>
    <property type="evidence" value="ECO:0007669"/>
    <property type="project" value="TreeGrafter"/>
</dbReference>
<dbReference type="RefSeq" id="WP_120356630.1">
    <property type="nucleotide sequence ID" value="NZ_RAQO01000012.1"/>
</dbReference>
<gene>
    <name evidence="6" type="ORF">DBZ36_19350</name>
</gene>
<dbReference type="SUPFAM" id="SSF53850">
    <property type="entry name" value="Periplasmic binding protein-like II"/>
    <property type="match status" value="1"/>
</dbReference>
<dbReference type="Gene3D" id="1.10.10.10">
    <property type="entry name" value="Winged helix-like DNA-binding domain superfamily/Winged helix DNA-binding domain"/>
    <property type="match status" value="1"/>
</dbReference>
<dbReference type="Gene3D" id="3.40.190.10">
    <property type="entry name" value="Periplasmic binding protein-like II"/>
    <property type="match status" value="2"/>
</dbReference>
<evidence type="ECO:0000256" key="4">
    <source>
        <dbReference type="ARBA" id="ARBA00023163"/>
    </source>
</evidence>
<organism evidence="6 7">
    <name type="scientific">Alginatibacterium sediminis</name>
    <dbReference type="NCBI Taxonomy" id="2164068"/>
    <lineage>
        <taxon>Bacteria</taxon>
        <taxon>Pseudomonadati</taxon>
        <taxon>Pseudomonadota</taxon>
        <taxon>Gammaproteobacteria</taxon>
        <taxon>Alteromonadales</taxon>
        <taxon>Alteromonadaceae</taxon>
        <taxon>Alginatibacterium</taxon>
    </lineage>
</organism>
<dbReference type="InterPro" id="IPR036390">
    <property type="entry name" value="WH_DNA-bd_sf"/>
</dbReference>
<dbReference type="Pfam" id="PF00126">
    <property type="entry name" value="HTH_1"/>
    <property type="match status" value="1"/>
</dbReference>
<dbReference type="InterPro" id="IPR000847">
    <property type="entry name" value="LysR_HTH_N"/>
</dbReference>
<dbReference type="AlphaFoldDB" id="A0A420E6C8"/>
<dbReference type="PANTHER" id="PTHR30126">
    <property type="entry name" value="HTH-TYPE TRANSCRIPTIONAL REGULATOR"/>
    <property type="match status" value="1"/>
</dbReference>
<dbReference type="Proteomes" id="UP000286482">
    <property type="component" value="Unassembled WGS sequence"/>
</dbReference>
<keyword evidence="2" id="KW-0805">Transcription regulation</keyword>
<reference evidence="6 7" key="1">
    <citation type="submission" date="2018-09" db="EMBL/GenBank/DDBJ databases">
        <authorList>
            <person name="Wang Z."/>
        </authorList>
    </citation>
    <scope>NUCLEOTIDE SEQUENCE [LARGE SCALE GENOMIC DNA]</scope>
    <source>
        <strain evidence="6 7">ALS 81</strain>
    </source>
</reference>
<dbReference type="Pfam" id="PF03466">
    <property type="entry name" value="LysR_substrate"/>
    <property type="match status" value="1"/>
</dbReference>
<feature type="domain" description="HTH lysR-type" evidence="5">
    <location>
        <begin position="11"/>
        <end position="57"/>
    </location>
</feature>
<comment type="caution">
    <text evidence="6">The sequence shown here is derived from an EMBL/GenBank/DDBJ whole genome shotgun (WGS) entry which is preliminary data.</text>
</comment>
<dbReference type="SUPFAM" id="SSF46785">
    <property type="entry name" value="Winged helix' DNA-binding domain"/>
    <property type="match status" value="1"/>
</dbReference>
<dbReference type="GO" id="GO:0003700">
    <property type="term" value="F:DNA-binding transcription factor activity"/>
    <property type="evidence" value="ECO:0007669"/>
    <property type="project" value="InterPro"/>
</dbReference>
<sequence>MERYYEQFLFVGELRSITKASQLLHVSQPTVSANMQRLEQQLGVKLYSRLSRGIELSEYGELLLKHCRELQHSQQRFHVALEDLKLRRQGKLRFGCGDAWWELFARDSVTQFLSTQSPTIRLSFGNHLELMEQLLAADLDLFIGHQIDGLSHQNDIAFETLFYARDSYYAREQHPLLLNSNISAPMSVDPLQRYPLIAVTPDRDSMQHLLDDPLPKQYMMRQRQQSQQSIMEVDSYKASLDLLLNSDAVMPYPSALEVQFRKQGILALPLDNPSPWAPIGIYARPSSPVNETLLSQLRHYSSLMASQNAEIKTLDAGATCIE</sequence>
<evidence type="ECO:0000256" key="1">
    <source>
        <dbReference type="ARBA" id="ARBA00009437"/>
    </source>
</evidence>
<evidence type="ECO:0000256" key="2">
    <source>
        <dbReference type="ARBA" id="ARBA00023015"/>
    </source>
</evidence>
<name>A0A420E6C8_9ALTE</name>
<accession>A0A420E6C8</accession>
<evidence type="ECO:0000256" key="3">
    <source>
        <dbReference type="ARBA" id="ARBA00023125"/>
    </source>
</evidence>